<dbReference type="Proteomes" id="UP000290218">
    <property type="component" value="Unassembled WGS sequence"/>
</dbReference>
<organism evidence="1 2">
    <name type="scientific">Oleiharenicola lentus</name>
    <dbReference type="NCBI Taxonomy" id="2508720"/>
    <lineage>
        <taxon>Bacteria</taxon>
        <taxon>Pseudomonadati</taxon>
        <taxon>Verrucomicrobiota</taxon>
        <taxon>Opitutia</taxon>
        <taxon>Opitutales</taxon>
        <taxon>Opitutaceae</taxon>
        <taxon>Oleiharenicola</taxon>
    </lineage>
</organism>
<evidence type="ECO:0000313" key="1">
    <source>
        <dbReference type="EMBL" id="RXK53025.1"/>
    </source>
</evidence>
<reference evidence="1 2" key="1">
    <citation type="submission" date="2019-01" db="EMBL/GenBank/DDBJ databases">
        <title>Lacunisphaera sp. strain TWA-58.</title>
        <authorList>
            <person name="Chen W.-M."/>
        </authorList>
    </citation>
    <scope>NUCLEOTIDE SEQUENCE [LARGE SCALE GENOMIC DNA]</scope>
    <source>
        <strain evidence="1 2">TWA-58</strain>
    </source>
</reference>
<dbReference type="RefSeq" id="WP_129048615.1">
    <property type="nucleotide sequence ID" value="NZ_SDHX01000002.1"/>
</dbReference>
<gene>
    <name evidence="1" type="ORF">ESB00_15035</name>
</gene>
<dbReference type="EMBL" id="SDHX01000002">
    <property type="protein sequence ID" value="RXK53025.1"/>
    <property type="molecule type" value="Genomic_DNA"/>
</dbReference>
<name>A0A4Q1C438_9BACT</name>
<dbReference type="OrthoDB" id="199466at2"/>
<proteinExistence type="predicted"/>
<accession>A0A4Q1C438</accession>
<dbReference type="AlphaFoldDB" id="A0A4Q1C438"/>
<keyword evidence="2" id="KW-1185">Reference proteome</keyword>
<sequence length="160" mass="17870">MRVLLLTGSHPIYHCPLHLSEEQITAGPEWADNQTIEGRWISMRTEFGETDLTQILAKIPFGQTPDALVCVADTDWSVRPANLRAFKGTKVLLLADRPGEKPSMSEVFRYVGRETFDRVMFMRDQAQLVRLLSGPAPGVANNLIESVWPSETPTAHARAI</sequence>
<comment type="caution">
    <text evidence="1">The sequence shown here is derived from an EMBL/GenBank/DDBJ whole genome shotgun (WGS) entry which is preliminary data.</text>
</comment>
<evidence type="ECO:0000313" key="2">
    <source>
        <dbReference type="Proteomes" id="UP000290218"/>
    </source>
</evidence>
<protein>
    <submittedName>
        <fullName evidence="1">Uncharacterized protein</fullName>
    </submittedName>
</protein>